<evidence type="ECO:0000313" key="2">
    <source>
        <dbReference type="EMBL" id="GIF21183.1"/>
    </source>
</evidence>
<feature type="region of interest" description="Disordered" evidence="1">
    <location>
        <begin position="17"/>
        <end position="47"/>
    </location>
</feature>
<reference evidence="2" key="1">
    <citation type="submission" date="2021-01" db="EMBL/GenBank/DDBJ databases">
        <title>Whole genome shotgun sequence of Actinoplanes tereljensis NBRC 105297.</title>
        <authorList>
            <person name="Komaki H."/>
            <person name="Tamura T."/>
        </authorList>
    </citation>
    <scope>NUCLEOTIDE SEQUENCE</scope>
    <source>
        <strain evidence="2">NBRC 105297</strain>
    </source>
</reference>
<organism evidence="2 3">
    <name type="scientific">Paractinoplanes tereljensis</name>
    <dbReference type="NCBI Taxonomy" id="571912"/>
    <lineage>
        <taxon>Bacteria</taxon>
        <taxon>Bacillati</taxon>
        <taxon>Actinomycetota</taxon>
        <taxon>Actinomycetes</taxon>
        <taxon>Micromonosporales</taxon>
        <taxon>Micromonosporaceae</taxon>
        <taxon>Paractinoplanes</taxon>
    </lineage>
</organism>
<evidence type="ECO:0000256" key="1">
    <source>
        <dbReference type="SAM" id="MobiDB-lite"/>
    </source>
</evidence>
<proteinExistence type="predicted"/>
<comment type="caution">
    <text evidence="2">The sequence shown here is derived from an EMBL/GenBank/DDBJ whole genome shotgun (WGS) entry which is preliminary data.</text>
</comment>
<keyword evidence="3" id="KW-1185">Reference proteome</keyword>
<accession>A0A919TSA5</accession>
<gene>
    <name evidence="2" type="ORF">Ate02nite_39130</name>
</gene>
<evidence type="ECO:0000313" key="3">
    <source>
        <dbReference type="Proteomes" id="UP000623608"/>
    </source>
</evidence>
<dbReference type="PROSITE" id="PS51257">
    <property type="entry name" value="PROKAR_LIPOPROTEIN"/>
    <property type="match status" value="1"/>
</dbReference>
<dbReference type="EMBL" id="BOMY01000025">
    <property type="protein sequence ID" value="GIF21183.1"/>
    <property type="molecule type" value="Genomic_DNA"/>
</dbReference>
<name>A0A919TSA5_9ACTN</name>
<dbReference type="AlphaFoldDB" id="A0A919TSA5"/>
<dbReference type="Proteomes" id="UP000623608">
    <property type="component" value="Unassembled WGS sequence"/>
</dbReference>
<protein>
    <submittedName>
        <fullName evidence="2">Uncharacterized protein</fullName>
    </submittedName>
</protein>
<sequence length="62" mass="6037">MRSVAAAFAGSGAACAVAGNSPASKNTPAVAAPTRRVTDGTDNGLKVKPLSAERPMVAPVDG</sequence>